<dbReference type="GO" id="GO:0070006">
    <property type="term" value="F:metalloaminopeptidase activity"/>
    <property type="evidence" value="ECO:0007669"/>
    <property type="project" value="TreeGrafter"/>
</dbReference>
<dbReference type="Gene3D" id="1.25.50.20">
    <property type="match status" value="1"/>
</dbReference>
<dbReference type="Pfam" id="PF11838">
    <property type="entry name" value="ERAP1_C"/>
    <property type="match status" value="1"/>
</dbReference>
<dbReference type="Proteomes" id="UP000053660">
    <property type="component" value="Unassembled WGS sequence"/>
</dbReference>
<feature type="domain" description="ERAP1-like C-terminal" evidence="2">
    <location>
        <begin position="3"/>
        <end position="221"/>
    </location>
</feature>
<gene>
    <name evidence="3" type="ORF">OESDEN_19675</name>
</gene>
<dbReference type="OrthoDB" id="5811161at2759"/>
<evidence type="ECO:0000256" key="1">
    <source>
        <dbReference type="ARBA" id="ARBA00010136"/>
    </source>
</evidence>
<keyword evidence="4" id="KW-1185">Reference proteome</keyword>
<dbReference type="InterPro" id="IPR050344">
    <property type="entry name" value="Peptidase_M1_aminopeptidases"/>
</dbReference>
<name>A0A0B1SAW6_OESDE</name>
<dbReference type="GO" id="GO:0005615">
    <property type="term" value="C:extracellular space"/>
    <property type="evidence" value="ECO:0007669"/>
    <property type="project" value="TreeGrafter"/>
</dbReference>
<dbReference type="GO" id="GO:0005737">
    <property type="term" value="C:cytoplasm"/>
    <property type="evidence" value="ECO:0007669"/>
    <property type="project" value="TreeGrafter"/>
</dbReference>
<accession>A0A0B1SAW6</accession>
<dbReference type="EMBL" id="KN600109">
    <property type="protein sequence ID" value="KHJ80647.1"/>
    <property type="molecule type" value="Genomic_DNA"/>
</dbReference>
<evidence type="ECO:0000259" key="2">
    <source>
        <dbReference type="Pfam" id="PF11838"/>
    </source>
</evidence>
<dbReference type="GO" id="GO:0006508">
    <property type="term" value="P:proteolysis"/>
    <property type="evidence" value="ECO:0007669"/>
    <property type="project" value="TreeGrafter"/>
</dbReference>
<dbReference type="PANTHER" id="PTHR11533:SF293">
    <property type="entry name" value="AMINOPEPTIDASE-2-RELATED"/>
    <property type="match status" value="1"/>
</dbReference>
<protein>
    <recommendedName>
        <fullName evidence="2">ERAP1-like C-terminal domain-containing protein</fullName>
    </recommendedName>
</protein>
<dbReference type="GO" id="GO:0016020">
    <property type="term" value="C:membrane"/>
    <property type="evidence" value="ECO:0007669"/>
    <property type="project" value="TreeGrafter"/>
</dbReference>
<dbReference type="GO" id="GO:0008270">
    <property type="term" value="F:zinc ion binding"/>
    <property type="evidence" value="ECO:0007669"/>
    <property type="project" value="TreeGrafter"/>
</dbReference>
<reference evidence="3 4" key="1">
    <citation type="submission" date="2014-03" db="EMBL/GenBank/DDBJ databases">
        <title>Draft genome of the hookworm Oesophagostomum dentatum.</title>
        <authorList>
            <person name="Mitreva M."/>
        </authorList>
    </citation>
    <scope>NUCLEOTIDE SEQUENCE [LARGE SCALE GENOMIC DNA]</scope>
    <source>
        <strain evidence="3 4">OD-Hann</strain>
    </source>
</reference>
<proteinExistence type="inferred from homology"/>
<evidence type="ECO:0000313" key="4">
    <source>
        <dbReference type="Proteomes" id="UP000053660"/>
    </source>
</evidence>
<comment type="similarity">
    <text evidence="1">Belongs to the peptidase M1 family.</text>
</comment>
<dbReference type="AlphaFoldDB" id="A0A0B1SAW6"/>
<organism evidence="3 4">
    <name type="scientific">Oesophagostomum dentatum</name>
    <name type="common">Nodular worm</name>
    <dbReference type="NCBI Taxonomy" id="61180"/>
    <lineage>
        <taxon>Eukaryota</taxon>
        <taxon>Metazoa</taxon>
        <taxon>Ecdysozoa</taxon>
        <taxon>Nematoda</taxon>
        <taxon>Chromadorea</taxon>
        <taxon>Rhabditida</taxon>
        <taxon>Rhabditina</taxon>
        <taxon>Rhabditomorpha</taxon>
        <taxon>Strongyloidea</taxon>
        <taxon>Strongylidae</taxon>
        <taxon>Oesophagostomum</taxon>
    </lineage>
</organism>
<dbReference type="PANTHER" id="PTHR11533">
    <property type="entry name" value="PROTEASE M1 ZINC METALLOPROTEASE"/>
    <property type="match status" value="1"/>
</dbReference>
<evidence type="ECO:0000313" key="3">
    <source>
        <dbReference type="EMBL" id="KHJ80647.1"/>
    </source>
</evidence>
<dbReference type="GO" id="GO:0042277">
    <property type="term" value="F:peptide binding"/>
    <property type="evidence" value="ECO:0007669"/>
    <property type="project" value="TreeGrafter"/>
</dbReference>
<dbReference type="GO" id="GO:0043171">
    <property type="term" value="P:peptide catabolic process"/>
    <property type="evidence" value="ECO:0007669"/>
    <property type="project" value="TreeGrafter"/>
</dbReference>
<sequence length="264" mass="31383">MDALYHRFRYHSDLAKVKQFLISLGVKAYYNYGREPSDDWETQALGALLQEQMCRAGLNSCLSDVNADFNTFSRECTYSRHGTGKCVGVTPDYRRSMYCYGIRKNSYRSDFIESLRKYFAEEAFYYDRDFDNLLRAMTCVNITYKLNGQVYDAIMGRLPEKVINYIGENDNTGQYTLYTYVKNNLRRVLWSDLDFDNYVEAMTMDWSTNEHLEKLTRFKYDEQYKLLNEEERGIWDKAIQKVYANIDWIRNNAKPILDWIKAHE</sequence>
<dbReference type="InterPro" id="IPR024571">
    <property type="entry name" value="ERAP1-like_C_dom"/>
</dbReference>